<dbReference type="EMBL" id="OU895877">
    <property type="protein sequence ID" value="CAG9799208.1"/>
    <property type="molecule type" value="Genomic_DNA"/>
</dbReference>
<dbReference type="AlphaFoldDB" id="A0A9N9RL40"/>
<evidence type="ECO:0000313" key="2">
    <source>
        <dbReference type="Proteomes" id="UP001153620"/>
    </source>
</evidence>
<name>A0A9N9RL40_9DIPT</name>
<keyword evidence="2" id="KW-1185">Reference proteome</keyword>
<organism evidence="1 2">
    <name type="scientific">Chironomus riparius</name>
    <dbReference type="NCBI Taxonomy" id="315576"/>
    <lineage>
        <taxon>Eukaryota</taxon>
        <taxon>Metazoa</taxon>
        <taxon>Ecdysozoa</taxon>
        <taxon>Arthropoda</taxon>
        <taxon>Hexapoda</taxon>
        <taxon>Insecta</taxon>
        <taxon>Pterygota</taxon>
        <taxon>Neoptera</taxon>
        <taxon>Endopterygota</taxon>
        <taxon>Diptera</taxon>
        <taxon>Nematocera</taxon>
        <taxon>Chironomoidea</taxon>
        <taxon>Chironomidae</taxon>
        <taxon>Chironominae</taxon>
        <taxon>Chironomus</taxon>
    </lineage>
</organism>
<evidence type="ECO:0000313" key="1">
    <source>
        <dbReference type="EMBL" id="CAG9799208.1"/>
    </source>
</evidence>
<proteinExistence type="predicted"/>
<accession>A0A9N9RL40</accession>
<gene>
    <name evidence="1" type="ORF">CHIRRI_LOCUS2177</name>
</gene>
<sequence length="50" mass="5870">MGCCCSTHKIPLQSQKNYNGNSQEIKCEASSKRQYYEVTHEFKIDNQRSR</sequence>
<protein>
    <submittedName>
        <fullName evidence="1">Uncharacterized protein</fullName>
    </submittedName>
</protein>
<dbReference type="Proteomes" id="UP001153620">
    <property type="component" value="Chromosome 1"/>
</dbReference>
<reference evidence="1" key="1">
    <citation type="submission" date="2022-01" db="EMBL/GenBank/DDBJ databases">
        <authorList>
            <person name="King R."/>
        </authorList>
    </citation>
    <scope>NUCLEOTIDE SEQUENCE</scope>
</reference>
<reference evidence="1" key="2">
    <citation type="submission" date="2022-10" db="EMBL/GenBank/DDBJ databases">
        <authorList>
            <consortium name="ENA_rothamsted_submissions"/>
            <consortium name="culmorum"/>
            <person name="King R."/>
        </authorList>
    </citation>
    <scope>NUCLEOTIDE SEQUENCE</scope>
</reference>